<feature type="domain" description="IclR-ED" evidence="5">
    <location>
        <begin position="70"/>
        <end position="253"/>
    </location>
</feature>
<dbReference type="PROSITE" id="PS51077">
    <property type="entry name" value="HTH_ICLR"/>
    <property type="match status" value="1"/>
</dbReference>
<dbReference type="Pfam" id="PF01614">
    <property type="entry name" value="IclR_C"/>
    <property type="match status" value="1"/>
</dbReference>
<organism evidence="6 7">
    <name type="scientific">Actinomadura chibensis</name>
    <dbReference type="NCBI Taxonomy" id="392828"/>
    <lineage>
        <taxon>Bacteria</taxon>
        <taxon>Bacillati</taxon>
        <taxon>Actinomycetota</taxon>
        <taxon>Actinomycetes</taxon>
        <taxon>Streptosporangiales</taxon>
        <taxon>Thermomonosporaceae</taxon>
        <taxon>Actinomadura</taxon>
    </lineage>
</organism>
<dbReference type="GO" id="GO:0045892">
    <property type="term" value="P:negative regulation of DNA-templated transcription"/>
    <property type="evidence" value="ECO:0007669"/>
    <property type="project" value="TreeGrafter"/>
</dbReference>
<dbReference type="SMART" id="SM00346">
    <property type="entry name" value="HTH_ICLR"/>
    <property type="match status" value="1"/>
</dbReference>
<accession>A0A5D0NDZ1</accession>
<dbReference type="Pfam" id="PF09339">
    <property type="entry name" value="HTH_IclR"/>
    <property type="match status" value="1"/>
</dbReference>
<evidence type="ECO:0000259" key="4">
    <source>
        <dbReference type="PROSITE" id="PS51077"/>
    </source>
</evidence>
<dbReference type="RefSeq" id="WP_067887683.1">
    <property type="nucleotide sequence ID" value="NZ_VSFG01000008.1"/>
</dbReference>
<protein>
    <submittedName>
        <fullName evidence="6">IclR family transcriptional regulator</fullName>
    </submittedName>
</protein>
<sequence length="259" mass="28570">MADDKDRAPAVTRAFTVLDALAQRGPSVLADIIETTGINKSTVFYILRTLANLEVVDYDERTRTYRLGPTLLELGAAASGQFGELSLARRYLSELLEKLQATIVIYRRVSAEEISLLDKLERPNRVRITLQPGERIPIQGGSFGRAFLAYESPESLEVILRHGLQAFTPKSLTDVEAFRKELGLVRERGWTVDHEGYALGISTVAAPIFDAEGRVTLVVAAVGFSNLIDDDTAAEYGAELRRVCDRIGEVSVQSRRLSS</sequence>
<reference evidence="6 7" key="1">
    <citation type="submission" date="2019-08" db="EMBL/GenBank/DDBJ databases">
        <title>Actinomadura sp. nov. CYP1-5 isolated from mountain soil.</title>
        <authorList>
            <person name="Songsumanus A."/>
            <person name="Kuncharoen N."/>
            <person name="Kudo T."/>
            <person name="Yuki M."/>
            <person name="Igarashi Y."/>
            <person name="Tanasupawat S."/>
        </authorList>
    </citation>
    <scope>NUCLEOTIDE SEQUENCE [LARGE SCALE GENOMIC DNA]</scope>
    <source>
        <strain evidence="6 7">JCM 14158</strain>
    </source>
</reference>
<dbReference type="Gene3D" id="3.30.450.40">
    <property type="match status" value="1"/>
</dbReference>
<dbReference type="InterPro" id="IPR014757">
    <property type="entry name" value="Tscrpt_reg_IclR_C"/>
</dbReference>
<dbReference type="InterPro" id="IPR036388">
    <property type="entry name" value="WH-like_DNA-bd_sf"/>
</dbReference>
<dbReference type="EMBL" id="VSFG01000008">
    <property type="protein sequence ID" value="TYB42425.1"/>
    <property type="molecule type" value="Genomic_DNA"/>
</dbReference>
<dbReference type="InterPro" id="IPR029016">
    <property type="entry name" value="GAF-like_dom_sf"/>
</dbReference>
<proteinExistence type="predicted"/>
<evidence type="ECO:0000256" key="1">
    <source>
        <dbReference type="ARBA" id="ARBA00023015"/>
    </source>
</evidence>
<dbReference type="GO" id="GO:0003700">
    <property type="term" value="F:DNA-binding transcription factor activity"/>
    <property type="evidence" value="ECO:0007669"/>
    <property type="project" value="TreeGrafter"/>
</dbReference>
<dbReference type="SUPFAM" id="SSF46785">
    <property type="entry name" value="Winged helix' DNA-binding domain"/>
    <property type="match status" value="1"/>
</dbReference>
<keyword evidence="1" id="KW-0805">Transcription regulation</keyword>
<dbReference type="PANTHER" id="PTHR30136:SF24">
    <property type="entry name" value="HTH-TYPE TRANSCRIPTIONAL REPRESSOR ALLR"/>
    <property type="match status" value="1"/>
</dbReference>
<keyword evidence="3" id="KW-0804">Transcription</keyword>
<evidence type="ECO:0000313" key="6">
    <source>
        <dbReference type="EMBL" id="TYB42425.1"/>
    </source>
</evidence>
<gene>
    <name evidence="6" type="ORF">FXF69_31965</name>
</gene>
<dbReference type="SUPFAM" id="SSF55781">
    <property type="entry name" value="GAF domain-like"/>
    <property type="match status" value="1"/>
</dbReference>
<dbReference type="STRING" id="1220554.GCA_001552135_01796"/>
<evidence type="ECO:0000259" key="5">
    <source>
        <dbReference type="PROSITE" id="PS51078"/>
    </source>
</evidence>
<name>A0A5D0NDZ1_9ACTN</name>
<evidence type="ECO:0000256" key="3">
    <source>
        <dbReference type="ARBA" id="ARBA00023163"/>
    </source>
</evidence>
<dbReference type="InterPro" id="IPR005471">
    <property type="entry name" value="Tscrpt_reg_IclR_N"/>
</dbReference>
<dbReference type="AlphaFoldDB" id="A0A5D0NDZ1"/>
<dbReference type="Gene3D" id="1.10.10.10">
    <property type="entry name" value="Winged helix-like DNA-binding domain superfamily/Winged helix DNA-binding domain"/>
    <property type="match status" value="1"/>
</dbReference>
<evidence type="ECO:0000313" key="7">
    <source>
        <dbReference type="Proteomes" id="UP000323380"/>
    </source>
</evidence>
<comment type="caution">
    <text evidence="6">The sequence shown here is derived from an EMBL/GenBank/DDBJ whole genome shotgun (WGS) entry which is preliminary data.</text>
</comment>
<dbReference type="GO" id="GO:0003677">
    <property type="term" value="F:DNA binding"/>
    <property type="evidence" value="ECO:0007669"/>
    <property type="project" value="UniProtKB-KW"/>
</dbReference>
<dbReference type="InterPro" id="IPR050707">
    <property type="entry name" value="HTH_MetabolicPath_Reg"/>
</dbReference>
<keyword evidence="2" id="KW-0238">DNA-binding</keyword>
<dbReference type="PROSITE" id="PS51078">
    <property type="entry name" value="ICLR_ED"/>
    <property type="match status" value="1"/>
</dbReference>
<dbReference type="PANTHER" id="PTHR30136">
    <property type="entry name" value="HELIX-TURN-HELIX TRANSCRIPTIONAL REGULATOR, ICLR FAMILY"/>
    <property type="match status" value="1"/>
</dbReference>
<evidence type="ECO:0000256" key="2">
    <source>
        <dbReference type="ARBA" id="ARBA00023125"/>
    </source>
</evidence>
<dbReference type="InterPro" id="IPR036390">
    <property type="entry name" value="WH_DNA-bd_sf"/>
</dbReference>
<dbReference type="Proteomes" id="UP000323380">
    <property type="component" value="Unassembled WGS sequence"/>
</dbReference>
<keyword evidence="7" id="KW-1185">Reference proteome</keyword>
<feature type="domain" description="HTH iclR-type" evidence="4">
    <location>
        <begin position="8"/>
        <end position="69"/>
    </location>
</feature>